<dbReference type="CDD" id="cd11019">
    <property type="entry name" value="OsENODL1_like"/>
    <property type="match status" value="1"/>
</dbReference>
<dbReference type="PANTHER" id="PTHR33021:SF540">
    <property type="entry name" value="EARLY NODULIN-LIKE PROTEIN 12"/>
    <property type="match status" value="1"/>
</dbReference>
<dbReference type="FunFam" id="2.60.40.420:FF:000069">
    <property type="entry name" value="Early nodulin-like protein 1"/>
    <property type="match status" value="1"/>
</dbReference>
<protein>
    <submittedName>
        <fullName evidence="14">ENODL12</fullName>
    </submittedName>
</protein>
<feature type="signal peptide" evidence="11">
    <location>
        <begin position="1"/>
        <end position="21"/>
    </location>
</feature>
<evidence type="ECO:0000256" key="9">
    <source>
        <dbReference type="ARBA" id="ARBA00035011"/>
    </source>
</evidence>
<evidence type="ECO:0000256" key="5">
    <source>
        <dbReference type="ARBA" id="ARBA00023136"/>
    </source>
</evidence>
<keyword evidence="2" id="KW-1003">Cell membrane</keyword>
<evidence type="ECO:0000256" key="7">
    <source>
        <dbReference type="ARBA" id="ARBA00023180"/>
    </source>
</evidence>
<dbReference type="Pfam" id="PF02298">
    <property type="entry name" value="Cu_bind_like"/>
    <property type="match status" value="1"/>
</dbReference>
<evidence type="ECO:0000256" key="6">
    <source>
        <dbReference type="ARBA" id="ARBA00023157"/>
    </source>
</evidence>
<dbReference type="Proteomes" id="UP000078284">
    <property type="component" value="Chromosome 4"/>
</dbReference>
<comment type="subcellular location">
    <subcellularLocation>
        <location evidence="1">Cell membrane</location>
        <topology evidence="1">Lipid-anchor</topology>
        <topology evidence="1">GPI-anchor</topology>
    </subcellularLocation>
</comment>
<evidence type="ECO:0000256" key="10">
    <source>
        <dbReference type="SAM" id="MobiDB-lite"/>
    </source>
</evidence>
<comment type="similarity">
    <text evidence="9">Belongs to the early nodulin-like (ENODL) family.</text>
</comment>
<accession>A0A178UZV8</accession>
<reference evidence="14" key="2">
    <citation type="submission" date="2016-03" db="EMBL/GenBank/DDBJ databases">
        <title>Full-length assembly of Arabidopsis thaliana Ler reveals the complement of translocations and inversions.</title>
        <authorList>
            <person name="Zapata L."/>
            <person name="Schneeberger K."/>
            <person name="Ossowski S."/>
        </authorList>
    </citation>
    <scope>NUCLEOTIDE SEQUENCE [LARGE SCALE GENOMIC DNA]</scope>
    <source>
        <tissue evidence="14">Leaf</tissue>
    </source>
</reference>
<reference evidence="15" key="1">
    <citation type="journal article" date="2016" name="Proc. Natl. Acad. Sci. U.S.A.">
        <title>Chromosome-level assembly of Arabidopsis thaliana Ler reveals the extent of translocation and inversion polymorphisms.</title>
        <authorList>
            <person name="Zapata L."/>
            <person name="Ding J."/>
            <person name="Willing E.M."/>
            <person name="Hartwig B."/>
            <person name="Bezdan D."/>
            <person name="Jiao W.B."/>
            <person name="Patel V."/>
            <person name="Velikkakam James G."/>
            <person name="Koornneef M."/>
            <person name="Ossowski S."/>
            <person name="Schneeberger K."/>
        </authorList>
    </citation>
    <scope>NUCLEOTIDE SEQUENCE [LARGE SCALE GENOMIC DNA]</scope>
    <source>
        <strain evidence="15">cv. Landsberg erecta</strain>
    </source>
</reference>
<evidence type="ECO:0000256" key="2">
    <source>
        <dbReference type="ARBA" id="ARBA00022475"/>
    </source>
</evidence>
<dbReference type="SUPFAM" id="SSF49503">
    <property type="entry name" value="Cupredoxins"/>
    <property type="match status" value="1"/>
</dbReference>
<feature type="region of interest" description="Disordered" evidence="10">
    <location>
        <begin position="135"/>
        <end position="164"/>
    </location>
</feature>
<dbReference type="EMBL" id="LUHQ01000004">
    <property type="protein sequence ID" value="OAO98221.1"/>
    <property type="molecule type" value="Genomic_DNA"/>
</dbReference>
<keyword evidence="7" id="KW-0325">Glycoprotein</keyword>
<dbReference type="SMR" id="A0A178UZV8"/>
<gene>
    <name evidence="14" type="ordered locus">AXX17_At4g35060</name>
    <name evidence="13" type="ORF">C24_LOCUS19751</name>
</gene>
<dbReference type="InterPro" id="IPR008972">
    <property type="entry name" value="Cupredoxin"/>
</dbReference>
<feature type="domain" description="Phytocyanin" evidence="12">
    <location>
        <begin position="26"/>
        <end position="130"/>
    </location>
</feature>
<organism evidence="14 15">
    <name type="scientific">Arabidopsis thaliana</name>
    <name type="common">Mouse-ear cress</name>
    <dbReference type="NCBI Taxonomy" id="3702"/>
    <lineage>
        <taxon>Eukaryota</taxon>
        <taxon>Viridiplantae</taxon>
        <taxon>Streptophyta</taxon>
        <taxon>Embryophyta</taxon>
        <taxon>Tracheophyta</taxon>
        <taxon>Spermatophyta</taxon>
        <taxon>Magnoliopsida</taxon>
        <taxon>eudicotyledons</taxon>
        <taxon>Gunneridae</taxon>
        <taxon>Pentapetalae</taxon>
        <taxon>rosids</taxon>
        <taxon>malvids</taxon>
        <taxon>Brassicales</taxon>
        <taxon>Brassicaceae</taxon>
        <taxon>Camelineae</taxon>
        <taxon>Arabidopsis</taxon>
    </lineage>
</organism>
<evidence type="ECO:0000313" key="16">
    <source>
        <dbReference type="Proteomes" id="UP000434276"/>
    </source>
</evidence>
<dbReference type="AlphaFoldDB" id="A0A178UZV8"/>
<dbReference type="GO" id="GO:0098552">
    <property type="term" value="C:side of membrane"/>
    <property type="evidence" value="ECO:0007669"/>
    <property type="project" value="UniProtKB-KW"/>
</dbReference>
<dbReference type="ExpressionAtlas" id="A0A178UZV8">
    <property type="expression patterns" value="baseline and differential"/>
</dbReference>
<evidence type="ECO:0000313" key="13">
    <source>
        <dbReference type="EMBL" id="CAA0397035.1"/>
    </source>
</evidence>
<dbReference type="GO" id="GO:0005886">
    <property type="term" value="C:plasma membrane"/>
    <property type="evidence" value="ECO:0007669"/>
    <property type="project" value="UniProtKB-SubCell"/>
</dbReference>
<evidence type="ECO:0000256" key="8">
    <source>
        <dbReference type="ARBA" id="ARBA00023288"/>
    </source>
</evidence>
<sequence>MGIIVPVLTLVFLLFAKVSHGASNPRVILVGGSVGSWKVPDSPNNTLNHWAENNRFKVGDFIVWKYDMKVDSVLQVTKEDYESCNTANPLKQYNDGNTKVALDKSGPYFFISGAPGNCAKGEKITLVVLAERKSGGGSSSGDAPKVSPVSPTAQTPAPAPGPAAAHNAAVGLKVASGWFLTAVVVGLAMA</sequence>
<keyword evidence="4 11" id="KW-0732">Signal</keyword>
<reference evidence="13 16" key="3">
    <citation type="submission" date="2019-12" db="EMBL/GenBank/DDBJ databases">
        <authorList>
            <person name="Jiao W.-B."/>
            <person name="Schneeberger K."/>
        </authorList>
    </citation>
    <scope>NUCLEOTIDE SEQUENCE [LARGE SCALE GENOMIC DNA]</scope>
    <source>
        <strain evidence="16">cv. C24</strain>
    </source>
</reference>
<dbReference type="InterPro" id="IPR039391">
    <property type="entry name" value="Phytocyanin-like"/>
</dbReference>
<evidence type="ECO:0000256" key="11">
    <source>
        <dbReference type="SAM" id="SignalP"/>
    </source>
</evidence>
<dbReference type="EMBL" id="CACSHJ010000095">
    <property type="protein sequence ID" value="CAA0397035.1"/>
    <property type="molecule type" value="Genomic_DNA"/>
</dbReference>
<dbReference type="PROSITE" id="PS51485">
    <property type="entry name" value="PHYTOCYANIN"/>
    <property type="match status" value="1"/>
</dbReference>
<dbReference type="OrthoDB" id="1937044at2759"/>
<keyword evidence="3" id="KW-0336">GPI-anchor</keyword>
<dbReference type="Proteomes" id="UP000434276">
    <property type="component" value="Unassembled WGS sequence"/>
</dbReference>
<proteinExistence type="inferred from homology"/>
<dbReference type="GO" id="GO:0009055">
    <property type="term" value="F:electron transfer activity"/>
    <property type="evidence" value="ECO:0007669"/>
    <property type="project" value="InterPro"/>
</dbReference>
<feature type="chain" id="PRO_5038293461" evidence="11">
    <location>
        <begin position="22"/>
        <end position="190"/>
    </location>
</feature>
<evidence type="ECO:0000259" key="12">
    <source>
        <dbReference type="PROSITE" id="PS51485"/>
    </source>
</evidence>
<evidence type="ECO:0000256" key="3">
    <source>
        <dbReference type="ARBA" id="ARBA00022622"/>
    </source>
</evidence>
<evidence type="ECO:0000313" key="15">
    <source>
        <dbReference type="Proteomes" id="UP000078284"/>
    </source>
</evidence>
<dbReference type="InterPro" id="IPR041846">
    <property type="entry name" value="ENL_dom"/>
</dbReference>
<dbReference type="Gene3D" id="2.60.40.420">
    <property type="entry name" value="Cupredoxins - blue copper proteins"/>
    <property type="match status" value="1"/>
</dbReference>
<name>A0A178UZV8_ARATH</name>
<keyword evidence="6" id="KW-1015">Disulfide bond</keyword>
<evidence type="ECO:0000313" key="14">
    <source>
        <dbReference type="EMBL" id="OAO98221.1"/>
    </source>
</evidence>
<evidence type="ECO:0000256" key="4">
    <source>
        <dbReference type="ARBA" id="ARBA00022729"/>
    </source>
</evidence>
<feature type="compositionally biased region" description="Low complexity" evidence="10">
    <location>
        <begin position="151"/>
        <end position="164"/>
    </location>
</feature>
<dbReference type="PANTHER" id="PTHR33021">
    <property type="entry name" value="BLUE COPPER PROTEIN"/>
    <property type="match status" value="1"/>
</dbReference>
<keyword evidence="5" id="KW-0472">Membrane</keyword>
<dbReference type="OMA" id="GSWKVPD"/>
<dbReference type="InterPro" id="IPR003245">
    <property type="entry name" value="Phytocyanin_dom"/>
</dbReference>
<dbReference type="KEGG" id="ath:AT4G30590"/>
<evidence type="ECO:0000256" key="1">
    <source>
        <dbReference type="ARBA" id="ARBA00004609"/>
    </source>
</evidence>
<keyword evidence="8" id="KW-0449">Lipoprotein</keyword>